<name>A0A1I7XUT0_HETBA</name>
<dbReference type="GO" id="GO:0050660">
    <property type="term" value="F:flavin adenine dinucleotide binding"/>
    <property type="evidence" value="ECO:0007669"/>
    <property type="project" value="InterPro"/>
</dbReference>
<sequence length="256" mass="29076">MLSLVRNRLNNIRNLSSIVRDVQYARVVDSDLRIFESIVGAENVKTEDLDGYNRDWSKWYKGKNSGFANIHILVHQKFQVLPDYAGSVLDLGSPLRKDNTSLHTPHLFLGSEGQLGIITRVVMNVVPRPRSVHSAMLGTDSFDACRAILSLARSRLSEVLSSFEFLDRETMTAQSSTEASDMWLLRESAPLAVASDGWVYKHDVSLPLQHFYELTEEIRSRFSHLTKRIMTYGHLGDGNSHLNITTDEYSQQLYDE</sequence>
<evidence type="ECO:0000256" key="6">
    <source>
        <dbReference type="ARBA" id="ARBA00039639"/>
    </source>
</evidence>
<reference evidence="11" key="1">
    <citation type="submission" date="2016-11" db="UniProtKB">
        <authorList>
            <consortium name="WormBaseParasite"/>
        </authorList>
    </citation>
    <scope>IDENTIFICATION</scope>
</reference>
<evidence type="ECO:0000313" key="10">
    <source>
        <dbReference type="Proteomes" id="UP000095283"/>
    </source>
</evidence>
<evidence type="ECO:0000256" key="4">
    <source>
        <dbReference type="ARBA" id="ARBA00023002"/>
    </source>
</evidence>
<dbReference type="InterPro" id="IPR051264">
    <property type="entry name" value="FAD-oxidored/transferase_4"/>
</dbReference>
<dbReference type="PANTHER" id="PTHR43716:SF1">
    <property type="entry name" value="D-2-HYDROXYGLUTARATE DEHYDROGENASE, MITOCHONDRIAL"/>
    <property type="match status" value="1"/>
</dbReference>
<dbReference type="GO" id="GO:0005739">
    <property type="term" value="C:mitochondrion"/>
    <property type="evidence" value="ECO:0007669"/>
    <property type="project" value="TreeGrafter"/>
</dbReference>
<dbReference type="Gene3D" id="3.30.70.2190">
    <property type="match status" value="1"/>
</dbReference>
<evidence type="ECO:0000256" key="3">
    <source>
        <dbReference type="ARBA" id="ARBA00022827"/>
    </source>
</evidence>
<dbReference type="InterPro" id="IPR016164">
    <property type="entry name" value="FAD-linked_Oxase-like_C"/>
</dbReference>
<evidence type="ECO:0000256" key="1">
    <source>
        <dbReference type="ARBA" id="ARBA00001974"/>
    </source>
</evidence>
<dbReference type="Gene3D" id="3.30.70.2740">
    <property type="match status" value="1"/>
</dbReference>
<dbReference type="Pfam" id="PF02913">
    <property type="entry name" value="FAD-oxidase_C"/>
    <property type="match status" value="1"/>
</dbReference>
<keyword evidence="3" id="KW-0274">FAD</keyword>
<comment type="catalytic activity">
    <reaction evidence="8">
        <text>(R)-malate + A = oxaloacetate + AH2</text>
        <dbReference type="Rhea" id="RHEA:67460"/>
        <dbReference type="ChEBI" id="CHEBI:13193"/>
        <dbReference type="ChEBI" id="CHEBI:15588"/>
        <dbReference type="ChEBI" id="CHEBI:16452"/>
        <dbReference type="ChEBI" id="CHEBI:17499"/>
    </reaction>
    <physiologicalReaction direction="left-to-right" evidence="8">
        <dbReference type="Rhea" id="RHEA:67461"/>
    </physiologicalReaction>
</comment>
<dbReference type="SUPFAM" id="SSF55103">
    <property type="entry name" value="FAD-linked oxidases, C-terminal domain"/>
    <property type="match status" value="1"/>
</dbReference>
<keyword evidence="10" id="KW-1185">Reference proteome</keyword>
<keyword evidence="2" id="KW-0285">Flavoprotein</keyword>
<dbReference type="EC" id="1.1.99.39" evidence="5"/>
<dbReference type="GO" id="GO:0051990">
    <property type="term" value="F:(R)-2-hydroxyglutarate dehydrogenase activity"/>
    <property type="evidence" value="ECO:0007669"/>
    <property type="project" value="UniProtKB-EC"/>
</dbReference>
<dbReference type="AlphaFoldDB" id="A0A1I7XUT0"/>
<comment type="function">
    <text evidence="7">Catalyzes the oxidation of D-2-hydroxyglutarate (D-2-HG) to alpha-ketoglutarate. Also catalyzes the oxidation of other D-2-hydroxyacids, such as D-malate (D-MAL) and D-lactate (D-LAC). Exhibits high activities towards D-2-HG and D-MAL but a very weak activity towards D-LAC.</text>
</comment>
<evidence type="ECO:0000256" key="2">
    <source>
        <dbReference type="ARBA" id="ARBA00022630"/>
    </source>
</evidence>
<evidence type="ECO:0000256" key="7">
    <source>
        <dbReference type="ARBA" id="ARBA00045410"/>
    </source>
</evidence>
<dbReference type="InterPro" id="IPR016169">
    <property type="entry name" value="FAD-bd_PCMH_sub2"/>
</dbReference>
<evidence type="ECO:0000256" key="5">
    <source>
        <dbReference type="ARBA" id="ARBA00039003"/>
    </source>
</evidence>
<dbReference type="PANTHER" id="PTHR43716">
    <property type="entry name" value="D-2-HYDROXYGLUTARATE DEHYDROGENASE, MITOCHONDRIAL"/>
    <property type="match status" value="1"/>
</dbReference>
<organism evidence="10 11">
    <name type="scientific">Heterorhabditis bacteriophora</name>
    <name type="common">Entomopathogenic nematode worm</name>
    <dbReference type="NCBI Taxonomy" id="37862"/>
    <lineage>
        <taxon>Eukaryota</taxon>
        <taxon>Metazoa</taxon>
        <taxon>Ecdysozoa</taxon>
        <taxon>Nematoda</taxon>
        <taxon>Chromadorea</taxon>
        <taxon>Rhabditida</taxon>
        <taxon>Rhabditina</taxon>
        <taxon>Rhabditomorpha</taxon>
        <taxon>Strongyloidea</taxon>
        <taxon>Heterorhabditidae</taxon>
        <taxon>Heterorhabditis</taxon>
    </lineage>
</organism>
<comment type="cofactor">
    <cofactor evidence="1">
        <name>FAD</name>
        <dbReference type="ChEBI" id="CHEBI:57692"/>
    </cofactor>
</comment>
<evidence type="ECO:0000256" key="8">
    <source>
        <dbReference type="ARBA" id="ARBA00049267"/>
    </source>
</evidence>
<dbReference type="WBParaSite" id="Hba_21097">
    <property type="protein sequence ID" value="Hba_21097"/>
    <property type="gene ID" value="Hba_21097"/>
</dbReference>
<feature type="domain" description="FAD-binding oxidoreductase/transferase type 4 C-terminal" evidence="9">
    <location>
        <begin position="171"/>
        <end position="254"/>
    </location>
</feature>
<evidence type="ECO:0000259" key="9">
    <source>
        <dbReference type="Pfam" id="PF02913"/>
    </source>
</evidence>
<evidence type="ECO:0000313" key="11">
    <source>
        <dbReference type="WBParaSite" id="Hba_21097"/>
    </source>
</evidence>
<proteinExistence type="predicted"/>
<dbReference type="InterPro" id="IPR004113">
    <property type="entry name" value="FAD-bd_oxidored_4_C"/>
</dbReference>
<dbReference type="Gene3D" id="3.30.465.10">
    <property type="match status" value="1"/>
</dbReference>
<accession>A0A1I7XUT0</accession>
<protein>
    <recommendedName>
        <fullName evidence="6">D-2-hydroxyglutarate dehydrogenase, mitochondrial</fullName>
        <ecNumber evidence="5">1.1.99.39</ecNumber>
    </recommendedName>
</protein>
<keyword evidence="4" id="KW-0560">Oxidoreductase</keyword>
<dbReference type="Proteomes" id="UP000095283">
    <property type="component" value="Unplaced"/>
</dbReference>